<dbReference type="SMART" id="SM00220">
    <property type="entry name" value="S_TKc"/>
    <property type="match status" value="1"/>
</dbReference>
<dbReference type="CDD" id="cd01989">
    <property type="entry name" value="USP_STK_Ubox_N"/>
    <property type="match status" value="1"/>
</dbReference>
<organism evidence="7 8">
    <name type="scientific">Rehmannia glutinosa</name>
    <name type="common">Chinese foxglove</name>
    <dbReference type="NCBI Taxonomy" id="99300"/>
    <lineage>
        <taxon>Eukaryota</taxon>
        <taxon>Viridiplantae</taxon>
        <taxon>Streptophyta</taxon>
        <taxon>Embryophyta</taxon>
        <taxon>Tracheophyta</taxon>
        <taxon>Spermatophyta</taxon>
        <taxon>Magnoliopsida</taxon>
        <taxon>eudicotyledons</taxon>
        <taxon>Gunneridae</taxon>
        <taxon>Pentapetalae</taxon>
        <taxon>asterids</taxon>
        <taxon>lamiids</taxon>
        <taxon>Lamiales</taxon>
        <taxon>Orobanchaceae</taxon>
        <taxon>Rehmannieae</taxon>
        <taxon>Rehmannia</taxon>
    </lineage>
</organism>
<dbReference type="Gene3D" id="3.30.200.20">
    <property type="entry name" value="Phosphorylase Kinase, domain 1"/>
    <property type="match status" value="1"/>
</dbReference>
<dbReference type="InterPro" id="IPR051348">
    <property type="entry name" value="U-box_ubiquitin_ligases"/>
</dbReference>
<dbReference type="PROSITE" id="PS00108">
    <property type="entry name" value="PROTEIN_KINASE_ST"/>
    <property type="match status" value="1"/>
</dbReference>
<reference evidence="7 8" key="1">
    <citation type="journal article" date="2021" name="Comput. Struct. Biotechnol. J.">
        <title>De novo genome assembly of the potent medicinal plant Rehmannia glutinosa using nanopore technology.</title>
        <authorList>
            <person name="Ma L."/>
            <person name="Dong C."/>
            <person name="Song C."/>
            <person name="Wang X."/>
            <person name="Zheng X."/>
            <person name="Niu Y."/>
            <person name="Chen S."/>
            <person name="Feng W."/>
        </authorList>
    </citation>
    <scope>NUCLEOTIDE SEQUENCE [LARGE SCALE GENOMIC DNA]</scope>
    <source>
        <strain evidence="7">DH-2019</strain>
    </source>
</reference>
<feature type="region of interest" description="Disordered" evidence="5">
    <location>
        <begin position="173"/>
        <end position="319"/>
    </location>
</feature>
<evidence type="ECO:0000256" key="1">
    <source>
        <dbReference type="ARBA" id="ARBA00000900"/>
    </source>
</evidence>
<keyword evidence="4" id="KW-0175">Coiled coil</keyword>
<dbReference type="Pfam" id="PF00582">
    <property type="entry name" value="Usp"/>
    <property type="match status" value="1"/>
</dbReference>
<sequence length="784" mass="86808">MLSQKGSGEKKQEMVAVAIDKDKGSQAALKWAVDNLLSKGKNVTLLHVKQKTSSVPTPLGSHVGFSDDGKAPTDSQAKELFLPFRCFCTRKDIQVNEVVLEDTDIARALCDYVKNNLIESLVVGSTVKNGFVRRFKTVDIPGSVSKGAPEFCTVYVISKGKAASVRAATIPVPKEAPRQLQNASNPPPGPMNDARFSQGYGTRGASPQPFTAKTIPTEDTDSIKSPFTRGKASNRSYGELSVPDNDISFVGSGKPSSERTYPSDQDMMMPPRLSNSSDSENRLSFGSPFSNARSSDATNSFGVYSSSSQESGNFSWSGSQSLEEVEAEMRRLKQELKQTMDMYSSACKEALTAKQKALELHRWKLEEQQKLEEARLAEEAALAIAEKEKEKCRAAIEKAEEAQRLAELEAQKRISAEMKALKEAEEKKKVLDKLAQTDVRYRRYSIEEIETATEYFAESRKIGEGGYGPVYRCYLDHTQVAVKVLRPDAAQGRSQFQQEVEVLSCIRHPNMVLLLGACPEYGCLVYEYMANGSLEDRLFRRGNTPVLPWQVRFRIAAEIGTGLLFLHQTKPEPLVHRDLKPGNILLDRNFVSKISDVGLARLVPPSVADTVTQYRMTSTAGTFCYIDPEYQQTGMLGIKSDVYSLGVMLLQIVTAKSPMGLTHHVERAIEKGTFAQMLDPQVPDWPVEEALSFAKLALKCAELRRKDRPDLGTVVLPELNRLRALAEETMPNFSIAISPNNSQVHSNSHSHVIESQKLYSDYDGAKGRSVNGYIPERRADTNTS</sequence>
<dbReference type="PROSITE" id="PS50011">
    <property type="entry name" value="PROTEIN_KINASE_DOM"/>
    <property type="match status" value="1"/>
</dbReference>
<evidence type="ECO:0000313" key="7">
    <source>
        <dbReference type="EMBL" id="KAK6131747.1"/>
    </source>
</evidence>
<dbReference type="Pfam" id="PF00069">
    <property type="entry name" value="Pkinase"/>
    <property type="match status" value="1"/>
</dbReference>
<evidence type="ECO:0000256" key="5">
    <source>
        <dbReference type="SAM" id="MobiDB-lite"/>
    </source>
</evidence>
<dbReference type="InterPro" id="IPR006016">
    <property type="entry name" value="UspA"/>
</dbReference>
<feature type="coiled-coil region" evidence="4">
    <location>
        <begin position="319"/>
        <end position="434"/>
    </location>
</feature>
<dbReference type="EC" id="2.3.2.27" evidence="2"/>
<dbReference type="Proteomes" id="UP001318860">
    <property type="component" value="Unassembled WGS sequence"/>
</dbReference>
<feature type="domain" description="Protein kinase" evidence="6">
    <location>
        <begin position="456"/>
        <end position="719"/>
    </location>
</feature>
<dbReference type="PANTHER" id="PTHR45647:SF132">
    <property type="entry name" value="KINASE WITH ADENINE NUCLEOTIDE ALPHA HYDROLASES-LIKE DOMAIN-CONTAINING PROTEIN"/>
    <property type="match status" value="1"/>
</dbReference>
<evidence type="ECO:0000256" key="2">
    <source>
        <dbReference type="ARBA" id="ARBA00012483"/>
    </source>
</evidence>
<dbReference type="InterPro" id="IPR008271">
    <property type="entry name" value="Ser/Thr_kinase_AS"/>
</dbReference>
<dbReference type="InterPro" id="IPR014729">
    <property type="entry name" value="Rossmann-like_a/b/a_fold"/>
</dbReference>
<feature type="compositionally biased region" description="Polar residues" evidence="5">
    <location>
        <begin position="254"/>
        <end position="263"/>
    </location>
</feature>
<dbReference type="EMBL" id="JABTTQ020001344">
    <property type="protein sequence ID" value="KAK6131747.1"/>
    <property type="molecule type" value="Genomic_DNA"/>
</dbReference>
<proteinExistence type="predicted"/>
<dbReference type="Gene3D" id="1.10.510.10">
    <property type="entry name" value="Transferase(Phosphotransferase) domain 1"/>
    <property type="match status" value="1"/>
</dbReference>
<dbReference type="SUPFAM" id="SSF52402">
    <property type="entry name" value="Adenine nucleotide alpha hydrolases-like"/>
    <property type="match status" value="1"/>
</dbReference>
<evidence type="ECO:0000313" key="8">
    <source>
        <dbReference type="Proteomes" id="UP001318860"/>
    </source>
</evidence>
<evidence type="ECO:0000259" key="6">
    <source>
        <dbReference type="PROSITE" id="PS50011"/>
    </source>
</evidence>
<name>A0ABR0V952_REHGL</name>
<feature type="compositionally biased region" description="Polar residues" evidence="5">
    <location>
        <begin position="273"/>
        <end position="319"/>
    </location>
</feature>
<keyword evidence="8" id="KW-1185">Reference proteome</keyword>
<dbReference type="PANTHER" id="PTHR45647">
    <property type="entry name" value="OS02G0152300 PROTEIN"/>
    <property type="match status" value="1"/>
</dbReference>
<dbReference type="InterPro" id="IPR000719">
    <property type="entry name" value="Prot_kinase_dom"/>
</dbReference>
<evidence type="ECO:0000256" key="3">
    <source>
        <dbReference type="ARBA" id="ARBA00022786"/>
    </source>
</evidence>
<dbReference type="CDD" id="cd14066">
    <property type="entry name" value="STKc_IRAK"/>
    <property type="match status" value="1"/>
</dbReference>
<accession>A0ABR0V952</accession>
<keyword evidence="3" id="KW-0833">Ubl conjugation pathway</keyword>
<dbReference type="InterPro" id="IPR011009">
    <property type="entry name" value="Kinase-like_dom_sf"/>
</dbReference>
<dbReference type="Gene3D" id="3.40.50.620">
    <property type="entry name" value="HUPs"/>
    <property type="match status" value="1"/>
</dbReference>
<gene>
    <name evidence="7" type="ORF">DH2020_034544</name>
</gene>
<comment type="caution">
    <text evidence="7">The sequence shown here is derived from an EMBL/GenBank/DDBJ whole genome shotgun (WGS) entry which is preliminary data.</text>
</comment>
<protein>
    <recommendedName>
        <fullName evidence="2">RING-type E3 ubiquitin transferase</fullName>
        <ecNumber evidence="2">2.3.2.27</ecNumber>
    </recommendedName>
</protein>
<dbReference type="SUPFAM" id="SSF56112">
    <property type="entry name" value="Protein kinase-like (PK-like)"/>
    <property type="match status" value="1"/>
</dbReference>
<evidence type="ECO:0000256" key="4">
    <source>
        <dbReference type="SAM" id="Coils"/>
    </source>
</evidence>
<comment type="catalytic activity">
    <reaction evidence="1">
        <text>S-ubiquitinyl-[E2 ubiquitin-conjugating enzyme]-L-cysteine + [acceptor protein]-L-lysine = [E2 ubiquitin-conjugating enzyme]-L-cysteine + N(6)-ubiquitinyl-[acceptor protein]-L-lysine.</text>
        <dbReference type="EC" id="2.3.2.27"/>
    </reaction>
</comment>